<comment type="similarity">
    <text evidence="1">Belongs to the eukaryotic initiation factor 4E family.</text>
</comment>
<dbReference type="GO" id="GO:0003743">
    <property type="term" value="F:translation initiation factor activity"/>
    <property type="evidence" value="ECO:0007669"/>
    <property type="project" value="UniProtKB-KW"/>
</dbReference>
<keyword evidence="1" id="KW-0694">RNA-binding</keyword>
<feature type="region of interest" description="Disordered" evidence="2">
    <location>
        <begin position="361"/>
        <end position="402"/>
    </location>
</feature>
<proteinExistence type="inferred from homology"/>
<keyword evidence="1" id="KW-0396">Initiation factor</keyword>
<protein>
    <submittedName>
        <fullName evidence="3">Uncharacterized protein</fullName>
    </submittedName>
</protein>
<organism evidence="3 4">
    <name type="scientific">Clavispora lusitaniae</name>
    <name type="common">Candida lusitaniae</name>
    <dbReference type="NCBI Taxonomy" id="36911"/>
    <lineage>
        <taxon>Eukaryota</taxon>
        <taxon>Fungi</taxon>
        <taxon>Dikarya</taxon>
        <taxon>Ascomycota</taxon>
        <taxon>Saccharomycotina</taxon>
        <taxon>Pichiomycetes</taxon>
        <taxon>Metschnikowiaceae</taxon>
        <taxon>Clavispora</taxon>
    </lineage>
</organism>
<dbReference type="InterPro" id="IPR019770">
    <property type="entry name" value="TIF_eIF_4E_CS"/>
</dbReference>
<dbReference type="EMBL" id="LYUB02000002">
    <property type="protein sequence ID" value="OVF10610.1"/>
    <property type="molecule type" value="Genomic_DNA"/>
</dbReference>
<dbReference type="Proteomes" id="UP000195602">
    <property type="component" value="Unassembled WGS sequence"/>
</dbReference>
<sequence>MSENLKRAESLFNRIMNPNKPQQETRKTPNSNNYRQNNGSSHTHSNGSNNSHHRHSYKYNRYNHTNTPAASVVADLPKRNPAQEAADAVALLSSSEHVLPYCWAIWHHSRTKRVAEENNDDASSNNSTKTKGADSYLQNTTEIEFPQYGHPDRKIKTIASLEQMWLSLSTLKKSYNLAYGTELLVFKAGVNPVWEDPNNAKGGRWVFRFNHRNNSNSLSDDYQETVRAGRRRATLIWERLLLKTLAGSIIPEQAQNKVSQMLGDIVGLVLSVRRDEEIISVWNSNLHFGRKTGDDDDDRKKLTPFQARRVICDAVLRVIRECDVILQGSDCIETVAGASTERVSGVTFEYRLHSDSFSLYGSGDRRRGGKHHHSREKEEQEKDDQDNDDENNSAEKNGDISM</sequence>
<feature type="region of interest" description="Disordered" evidence="2">
    <location>
        <begin position="1"/>
        <end position="56"/>
    </location>
</feature>
<dbReference type="GO" id="GO:0000340">
    <property type="term" value="F:RNA 7-methylguanosine cap binding"/>
    <property type="evidence" value="ECO:0007669"/>
    <property type="project" value="TreeGrafter"/>
</dbReference>
<dbReference type="PANTHER" id="PTHR11960">
    <property type="entry name" value="EUKARYOTIC TRANSLATION INITIATION FACTOR 4E RELATED"/>
    <property type="match status" value="1"/>
</dbReference>
<dbReference type="PANTHER" id="PTHR11960:SF18">
    <property type="entry name" value="EUKARYOTIC TRANSLATION INITIATION FACTOR 4E HOMOLOGOUS PROTEIN, ISOFORM B"/>
    <property type="match status" value="1"/>
</dbReference>
<dbReference type="Pfam" id="PF01652">
    <property type="entry name" value="IF4E"/>
    <property type="match status" value="1"/>
</dbReference>
<evidence type="ECO:0000313" key="3">
    <source>
        <dbReference type="EMBL" id="OVF10610.1"/>
    </source>
</evidence>
<feature type="compositionally biased region" description="Low complexity" evidence="2">
    <location>
        <begin position="37"/>
        <end position="50"/>
    </location>
</feature>
<dbReference type="SUPFAM" id="SSF55418">
    <property type="entry name" value="eIF4e-like"/>
    <property type="match status" value="1"/>
</dbReference>
<accession>A0AA91T427</accession>
<comment type="caution">
    <text evidence="3">The sequence shown here is derived from an EMBL/GenBank/DDBJ whole genome shotgun (WGS) entry which is preliminary data.</text>
</comment>
<dbReference type="PROSITE" id="PS00813">
    <property type="entry name" value="IF4E"/>
    <property type="match status" value="1"/>
</dbReference>
<evidence type="ECO:0000313" key="4">
    <source>
        <dbReference type="Proteomes" id="UP000195602"/>
    </source>
</evidence>
<evidence type="ECO:0000256" key="1">
    <source>
        <dbReference type="RuleBase" id="RU004374"/>
    </source>
</evidence>
<dbReference type="InterPro" id="IPR001040">
    <property type="entry name" value="TIF_eIF_4E"/>
</dbReference>
<dbReference type="InterPro" id="IPR023398">
    <property type="entry name" value="TIF_eIF4e-like"/>
</dbReference>
<gene>
    <name evidence="3" type="ORF">A9F13_02g04455</name>
</gene>
<name>A0AA91T427_CLALS</name>
<dbReference type="Gene3D" id="3.30.760.10">
    <property type="entry name" value="RNA Cap, Translation Initiation Factor Eif4e"/>
    <property type="match status" value="1"/>
</dbReference>
<feature type="compositionally biased region" description="Acidic residues" evidence="2">
    <location>
        <begin position="381"/>
        <end position="392"/>
    </location>
</feature>
<evidence type="ECO:0000256" key="2">
    <source>
        <dbReference type="SAM" id="MobiDB-lite"/>
    </source>
</evidence>
<dbReference type="KEGG" id="clus:A9F13_02g04455"/>
<dbReference type="GO" id="GO:0016281">
    <property type="term" value="C:eukaryotic translation initiation factor 4F complex"/>
    <property type="evidence" value="ECO:0007669"/>
    <property type="project" value="TreeGrafter"/>
</dbReference>
<feature type="region of interest" description="Disordered" evidence="2">
    <location>
        <begin position="115"/>
        <end position="134"/>
    </location>
</feature>
<dbReference type="AlphaFoldDB" id="A0AA91T427"/>
<reference evidence="3 4" key="1">
    <citation type="submission" date="2017-04" db="EMBL/GenBank/DDBJ databases">
        <title>Draft genome of the yeast Clavispora lusitaniae type strain CBS 6936.</title>
        <authorList>
            <person name="Durrens P."/>
            <person name="Klopp C."/>
            <person name="Biteau N."/>
            <person name="Fitton-Ouhabi V."/>
            <person name="Dementhon K."/>
            <person name="Accoceberry I."/>
            <person name="Sherman D.J."/>
            <person name="Noel T."/>
        </authorList>
    </citation>
    <scope>NUCLEOTIDE SEQUENCE [LARGE SCALE GENOMIC DNA]</scope>
    <source>
        <strain evidence="3 4">CBS 6936</strain>
    </source>
</reference>
<keyword evidence="1" id="KW-0648">Protein biosynthesis</keyword>